<proteinExistence type="inferred from homology"/>
<evidence type="ECO:0000259" key="6">
    <source>
        <dbReference type="Pfam" id="PF14833"/>
    </source>
</evidence>
<keyword evidence="3" id="KW-0520">NAD</keyword>
<comment type="similarity">
    <text evidence="1">Belongs to the HIBADH-related family.</text>
</comment>
<dbReference type="InterPro" id="IPR036291">
    <property type="entry name" value="NAD(P)-bd_dom_sf"/>
</dbReference>
<dbReference type="GO" id="GO:0051287">
    <property type="term" value="F:NAD binding"/>
    <property type="evidence" value="ECO:0007669"/>
    <property type="project" value="InterPro"/>
</dbReference>
<dbReference type="SUPFAM" id="SSF48179">
    <property type="entry name" value="6-phosphogluconate dehydrogenase C-terminal domain-like"/>
    <property type="match status" value="1"/>
</dbReference>
<evidence type="ECO:0000259" key="5">
    <source>
        <dbReference type="Pfam" id="PF03446"/>
    </source>
</evidence>
<dbReference type="EMBL" id="PYGA01000001">
    <property type="protein sequence ID" value="PSL00592.1"/>
    <property type="molecule type" value="Genomic_DNA"/>
</dbReference>
<name>A0A2P8DTS4_9ACTN</name>
<dbReference type="AlphaFoldDB" id="A0A2P8DTS4"/>
<dbReference type="RefSeq" id="WP_106580801.1">
    <property type="nucleotide sequence ID" value="NZ_PYGA01000001.1"/>
</dbReference>
<dbReference type="Gene3D" id="3.40.50.720">
    <property type="entry name" value="NAD(P)-binding Rossmann-like Domain"/>
    <property type="match status" value="1"/>
</dbReference>
<gene>
    <name evidence="7" type="ORF">CLV63_10166</name>
</gene>
<evidence type="ECO:0000256" key="4">
    <source>
        <dbReference type="PIRSR" id="PIRSR000103-1"/>
    </source>
</evidence>
<comment type="caution">
    <text evidence="7">The sequence shown here is derived from an EMBL/GenBank/DDBJ whole genome shotgun (WGS) entry which is preliminary data.</text>
</comment>
<dbReference type="PANTHER" id="PTHR43060">
    <property type="entry name" value="3-HYDROXYISOBUTYRATE DEHYDROGENASE-LIKE 1, MITOCHONDRIAL-RELATED"/>
    <property type="match status" value="1"/>
</dbReference>
<evidence type="ECO:0000256" key="3">
    <source>
        <dbReference type="ARBA" id="ARBA00023027"/>
    </source>
</evidence>
<dbReference type="Gene3D" id="1.10.1040.10">
    <property type="entry name" value="N-(1-d-carboxylethyl)-l-norvaline Dehydrogenase, domain 2"/>
    <property type="match status" value="1"/>
</dbReference>
<dbReference type="PIRSF" id="PIRSF000103">
    <property type="entry name" value="HIBADH"/>
    <property type="match status" value="1"/>
</dbReference>
<organism evidence="7 8">
    <name type="scientific">Murinocardiopsis flavida</name>
    <dbReference type="NCBI Taxonomy" id="645275"/>
    <lineage>
        <taxon>Bacteria</taxon>
        <taxon>Bacillati</taxon>
        <taxon>Actinomycetota</taxon>
        <taxon>Actinomycetes</taxon>
        <taxon>Streptosporangiales</taxon>
        <taxon>Nocardiopsidaceae</taxon>
        <taxon>Murinocardiopsis</taxon>
    </lineage>
</organism>
<keyword evidence="2" id="KW-0560">Oxidoreductase</keyword>
<dbReference type="GO" id="GO:0016491">
    <property type="term" value="F:oxidoreductase activity"/>
    <property type="evidence" value="ECO:0007669"/>
    <property type="project" value="UniProtKB-KW"/>
</dbReference>
<feature type="domain" description="6-phosphogluconate dehydrogenase NADP-binding" evidence="5">
    <location>
        <begin position="10"/>
        <end position="162"/>
    </location>
</feature>
<dbReference type="InterPro" id="IPR008927">
    <property type="entry name" value="6-PGluconate_DH-like_C_sf"/>
</dbReference>
<dbReference type="InterPro" id="IPR029154">
    <property type="entry name" value="HIBADH-like_NADP-bd"/>
</dbReference>
<dbReference type="PANTHER" id="PTHR43060:SF15">
    <property type="entry name" value="3-HYDROXYISOBUTYRATE DEHYDROGENASE-LIKE 1, MITOCHONDRIAL-RELATED"/>
    <property type="match status" value="1"/>
</dbReference>
<dbReference type="InterPro" id="IPR006115">
    <property type="entry name" value="6PGDH_NADP-bd"/>
</dbReference>
<accession>A0A2P8DTS4</accession>
<sequence length="311" mass="31501">MSETPEPVSVALCGLGNMGGAILPRLTAGPWSVRAFDLDGDRTRAAAAAHGATAADGVEELAEADVVVLSLPSPRASLEVAARLAPLMRAGAVIVETSTVNPPDMEAVGRVCADSGVGAIDAAILSGVAQMAAGTATLLVGGEEADVRRVRPVLDAISASTTRFGRLGSGMAAKVINNAVAHAVMVVLSEAGALAAATGVSAGELADLLGGPEAGLTRPLTHRFVERVMRGDYDGGMPTEAARKDSTLALALAQETAVPLFALQSTHTVYELGMANGLGRSDYASIATLWEQWTGRPMNGTPADPADGNPA</sequence>
<feature type="active site" evidence="4">
    <location>
        <position position="174"/>
    </location>
</feature>
<evidence type="ECO:0000313" key="8">
    <source>
        <dbReference type="Proteomes" id="UP000240542"/>
    </source>
</evidence>
<dbReference type="Pfam" id="PF14833">
    <property type="entry name" value="NAD_binding_11"/>
    <property type="match status" value="1"/>
</dbReference>
<dbReference type="GO" id="GO:0050661">
    <property type="term" value="F:NADP binding"/>
    <property type="evidence" value="ECO:0007669"/>
    <property type="project" value="InterPro"/>
</dbReference>
<dbReference type="Proteomes" id="UP000240542">
    <property type="component" value="Unassembled WGS sequence"/>
</dbReference>
<evidence type="ECO:0000313" key="7">
    <source>
        <dbReference type="EMBL" id="PSL00592.1"/>
    </source>
</evidence>
<feature type="domain" description="3-hydroxyisobutyrate dehydrogenase-like NAD-binding" evidence="6">
    <location>
        <begin position="168"/>
        <end position="289"/>
    </location>
</feature>
<reference evidence="7 8" key="1">
    <citation type="submission" date="2018-03" db="EMBL/GenBank/DDBJ databases">
        <title>Genomic Encyclopedia of Archaeal and Bacterial Type Strains, Phase II (KMG-II): from individual species to whole genera.</title>
        <authorList>
            <person name="Goeker M."/>
        </authorList>
    </citation>
    <scope>NUCLEOTIDE SEQUENCE [LARGE SCALE GENOMIC DNA]</scope>
    <source>
        <strain evidence="7 8">DSM 45312</strain>
    </source>
</reference>
<dbReference type="OrthoDB" id="3185659at2"/>
<keyword evidence="8" id="KW-1185">Reference proteome</keyword>
<dbReference type="InterPro" id="IPR015815">
    <property type="entry name" value="HIBADH-related"/>
</dbReference>
<dbReference type="Pfam" id="PF03446">
    <property type="entry name" value="NAD_binding_2"/>
    <property type="match status" value="1"/>
</dbReference>
<dbReference type="InterPro" id="IPR013328">
    <property type="entry name" value="6PGD_dom2"/>
</dbReference>
<protein>
    <submittedName>
        <fullName evidence="7">3-hydroxyisobutyrate dehydrogenase</fullName>
    </submittedName>
</protein>
<dbReference type="SUPFAM" id="SSF51735">
    <property type="entry name" value="NAD(P)-binding Rossmann-fold domains"/>
    <property type="match status" value="1"/>
</dbReference>
<evidence type="ECO:0000256" key="2">
    <source>
        <dbReference type="ARBA" id="ARBA00023002"/>
    </source>
</evidence>
<evidence type="ECO:0000256" key="1">
    <source>
        <dbReference type="ARBA" id="ARBA00009080"/>
    </source>
</evidence>